<proteinExistence type="predicted"/>
<dbReference type="Proteomes" id="UP000245431">
    <property type="component" value="Chromosome PVE_r1"/>
</dbReference>
<dbReference type="EMBL" id="LT599583">
    <property type="protein sequence ID" value="SBW83927.1"/>
    <property type="molecule type" value="Genomic_DNA"/>
</dbReference>
<gene>
    <name evidence="1" type="ORF">PVE_R1G6048</name>
</gene>
<evidence type="ECO:0000313" key="1">
    <source>
        <dbReference type="EMBL" id="SBW83927.1"/>
    </source>
</evidence>
<name>A0A1D3K6H8_PSEVE</name>
<sequence length="34" mass="3742">MLDGRPALLAEVSEASEELRHYIAAGMRSSILVR</sequence>
<evidence type="ECO:0000313" key="2">
    <source>
        <dbReference type="Proteomes" id="UP000245431"/>
    </source>
</evidence>
<accession>A0A1D3K6H8</accession>
<dbReference type="AlphaFoldDB" id="A0A1D3K6H8"/>
<protein>
    <submittedName>
        <fullName evidence="1">Uncharacterized protein</fullName>
    </submittedName>
</protein>
<organism evidence="1 2">
    <name type="scientific">Pseudomonas veronii 1YdBTEX2</name>
    <dbReference type="NCBI Taxonomy" id="1295141"/>
    <lineage>
        <taxon>Bacteria</taxon>
        <taxon>Pseudomonadati</taxon>
        <taxon>Pseudomonadota</taxon>
        <taxon>Gammaproteobacteria</taxon>
        <taxon>Pseudomonadales</taxon>
        <taxon>Pseudomonadaceae</taxon>
        <taxon>Pseudomonas</taxon>
    </lineage>
</organism>
<reference evidence="2" key="1">
    <citation type="submission" date="2016-07" db="EMBL/GenBank/DDBJ databases">
        <authorList>
            <person name="Florea S."/>
            <person name="Webb J.S."/>
            <person name="Jaromczyk J."/>
            <person name="Schardl C.L."/>
        </authorList>
    </citation>
    <scope>NUCLEOTIDE SEQUENCE [LARGE SCALE GENOMIC DNA]</scope>
    <source>
        <strain evidence="2">1YdBTEX2</strain>
    </source>
</reference>